<evidence type="ECO:0000313" key="2">
    <source>
        <dbReference type="EMBL" id="CAE2262479.1"/>
    </source>
</evidence>
<feature type="compositionally biased region" description="Polar residues" evidence="1">
    <location>
        <begin position="43"/>
        <end position="63"/>
    </location>
</feature>
<feature type="region of interest" description="Disordered" evidence="1">
    <location>
        <begin position="13"/>
        <end position="84"/>
    </location>
</feature>
<name>A0A7S4JFW8_9STRA</name>
<proteinExistence type="predicted"/>
<protein>
    <submittedName>
        <fullName evidence="2">Uncharacterized protein</fullName>
    </submittedName>
</protein>
<organism evidence="2">
    <name type="scientific">Odontella aurita</name>
    <dbReference type="NCBI Taxonomy" id="265563"/>
    <lineage>
        <taxon>Eukaryota</taxon>
        <taxon>Sar</taxon>
        <taxon>Stramenopiles</taxon>
        <taxon>Ochrophyta</taxon>
        <taxon>Bacillariophyta</taxon>
        <taxon>Mediophyceae</taxon>
        <taxon>Biddulphiophycidae</taxon>
        <taxon>Eupodiscales</taxon>
        <taxon>Odontellaceae</taxon>
        <taxon>Odontella</taxon>
    </lineage>
</organism>
<dbReference type="AlphaFoldDB" id="A0A7S4JFW8"/>
<sequence length="101" mass="10980">MFFVMQLPTSQAPLMQGTPTAHGVPGDKFLPKQTAPAEHVSSAVHSLPSSHRVPTSTSLNSHCPSPYASIGKEKTHQSQQNMKRGDISLFLVRYNFSSSKS</sequence>
<reference evidence="2" key="1">
    <citation type="submission" date="2021-01" db="EMBL/GenBank/DDBJ databases">
        <authorList>
            <person name="Corre E."/>
            <person name="Pelletier E."/>
            <person name="Niang G."/>
            <person name="Scheremetjew M."/>
            <person name="Finn R."/>
            <person name="Kale V."/>
            <person name="Holt S."/>
            <person name="Cochrane G."/>
            <person name="Meng A."/>
            <person name="Brown T."/>
            <person name="Cohen L."/>
        </authorList>
    </citation>
    <scope>NUCLEOTIDE SEQUENCE</scope>
    <source>
        <strain evidence="2">Isolate 1302-5</strain>
    </source>
</reference>
<dbReference type="EMBL" id="HBKQ01039891">
    <property type="protein sequence ID" value="CAE2262479.1"/>
    <property type="molecule type" value="Transcribed_RNA"/>
</dbReference>
<evidence type="ECO:0000256" key="1">
    <source>
        <dbReference type="SAM" id="MobiDB-lite"/>
    </source>
</evidence>
<accession>A0A7S4JFW8</accession>
<gene>
    <name evidence="2" type="ORF">OAUR00152_LOCUS27527</name>
</gene>